<proteinExistence type="predicted"/>
<name>A0ABC9XSM2_GRUJA</name>
<feature type="region of interest" description="Disordered" evidence="1">
    <location>
        <begin position="1"/>
        <end position="26"/>
    </location>
</feature>
<organism evidence="2 3">
    <name type="scientific">Grus japonensis</name>
    <name type="common">Japanese crane</name>
    <name type="synonym">Red-crowned crane</name>
    <dbReference type="NCBI Taxonomy" id="30415"/>
    <lineage>
        <taxon>Eukaryota</taxon>
        <taxon>Metazoa</taxon>
        <taxon>Chordata</taxon>
        <taxon>Craniata</taxon>
        <taxon>Vertebrata</taxon>
        <taxon>Euteleostomi</taxon>
        <taxon>Archelosauria</taxon>
        <taxon>Archosauria</taxon>
        <taxon>Dinosauria</taxon>
        <taxon>Saurischia</taxon>
        <taxon>Theropoda</taxon>
        <taxon>Coelurosauria</taxon>
        <taxon>Aves</taxon>
        <taxon>Neognathae</taxon>
        <taxon>Neoaves</taxon>
        <taxon>Gruiformes</taxon>
        <taxon>Gruidae</taxon>
        <taxon>Grus</taxon>
    </lineage>
</organism>
<evidence type="ECO:0000313" key="2">
    <source>
        <dbReference type="EMBL" id="GAB0200651.1"/>
    </source>
</evidence>
<dbReference type="EMBL" id="BAAFJT010000028">
    <property type="protein sequence ID" value="GAB0200651.1"/>
    <property type="molecule type" value="Genomic_DNA"/>
</dbReference>
<keyword evidence="3" id="KW-1185">Reference proteome</keyword>
<dbReference type="Proteomes" id="UP001623348">
    <property type="component" value="Unassembled WGS sequence"/>
</dbReference>
<accession>A0ABC9XSM2</accession>
<protein>
    <submittedName>
        <fullName evidence="2">Uncharacterized protein</fullName>
    </submittedName>
</protein>
<comment type="caution">
    <text evidence="2">The sequence shown here is derived from an EMBL/GenBank/DDBJ whole genome shotgun (WGS) entry which is preliminary data.</text>
</comment>
<gene>
    <name evidence="2" type="ORF">GRJ2_002530600</name>
</gene>
<evidence type="ECO:0000256" key="1">
    <source>
        <dbReference type="SAM" id="MobiDB-lite"/>
    </source>
</evidence>
<evidence type="ECO:0000313" key="3">
    <source>
        <dbReference type="Proteomes" id="UP001623348"/>
    </source>
</evidence>
<reference evidence="2 3" key="1">
    <citation type="submission" date="2024-06" db="EMBL/GenBank/DDBJ databases">
        <title>The draft genome of Grus japonensis, version 3.</title>
        <authorList>
            <person name="Nabeshima K."/>
            <person name="Suzuki S."/>
            <person name="Onuma M."/>
        </authorList>
    </citation>
    <scope>NUCLEOTIDE SEQUENCE [LARGE SCALE GENOMIC DNA]</scope>
    <source>
        <strain evidence="2 3">451A</strain>
    </source>
</reference>
<sequence>MLQTLKKPSWDNAVPESKRKAGAKPGCAGCGGTAWVQGTDSGMGGQARVGHGDKAELRSCEAGPGWLRSRFPVLLLTQLNGSTESFQVPRCASRSGSFRSCTRETLEERRDVSGLCSELAVSLQDISSGLVQTLVDQGQLDWSRGGSQAKHEQVPNLLREPRGGQQLILGGS</sequence>
<dbReference type="AlphaFoldDB" id="A0ABC9XSM2"/>